<comment type="caution">
    <text evidence="5">The sequence shown here is derived from an EMBL/GenBank/DDBJ whole genome shotgun (WGS) entry which is preliminary data.</text>
</comment>
<feature type="transmembrane region" description="Helical" evidence="3">
    <location>
        <begin position="86"/>
        <end position="103"/>
    </location>
</feature>
<feature type="transmembrane region" description="Helical" evidence="3">
    <location>
        <begin position="406"/>
        <end position="437"/>
    </location>
</feature>
<organism evidence="5 6">
    <name type="scientific">Paracoccus aurantius</name>
    <dbReference type="NCBI Taxonomy" id="3073814"/>
    <lineage>
        <taxon>Bacteria</taxon>
        <taxon>Pseudomonadati</taxon>
        <taxon>Pseudomonadota</taxon>
        <taxon>Alphaproteobacteria</taxon>
        <taxon>Rhodobacterales</taxon>
        <taxon>Paracoccaceae</taxon>
        <taxon>Paracoccus</taxon>
    </lineage>
</organism>
<dbReference type="NCBIfam" id="TIGR02123">
    <property type="entry name" value="TRAP_fused"/>
    <property type="match status" value="1"/>
</dbReference>
<accession>A0ABU2HYH4</accession>
<keyword evidence="1" id="KW-1003">Cell membrane</keyword>
<evidence type="ECO:0000256" key="3">
    <source>
        <dbReference type="SAM" id="Phobius"/>
    </source>
</evidence>
<dbReference type="InterPro" id="IPR011853">
    <property type="entry name" value="TRAP_DctM-Dct_fused"/>
</dbReference>
<comment type="function">
    <text evidence="1">Part of the tripartite ATP-independent periplasmic (TRAP) transport system.</text>
</comment>
<feature type="domain" description="TRAP C4-dicarboxylate transport system permease DctM subunit" evidence="4">
    <location>
        <begin position="407"/>
        <end position="607"/>
    </location>
</feature>
<dbReference type="PANTHER" id="PTHR43849">
    <property type="entry name" value="BLL3936 PROTEIN"/>
    <property type="match status" value="1"/>
</dbReference>
<name>A0ABU2HYH4_9RHOB</name>
<evidence type="ECO:0000313" key="5">
    <source>
        <dbReference type="EMBL" id="MDS9470095.1"/>
    </source>
</evidence>
<feature type="region of interest" description="Disordered" evidence="2">
    <location>
        <begin position="1"/>
        <end position="21"/>
    </location>
</feature>
<feature type="transmembrane region" description="Helical" evidence="3">
    <location>
        <begin position="376"/>
        <end position="399"/>
    </location>
</feature>
<feature type="transmembrane region" description="Helical" evidence="3">
    <location>
        <begin position="584"/>
        <end position="606"/>
    </location>
</feature>
<dbReference type="InterPro" id="IPR010656">
    <property type="entry name" value="DctM"/>
</dbReference>
<dbReference type="EMBL" id="JAVQLW010000005">
    <property type="protein sequence ID" value="MDS9470095.1"/>
    <property type="molecule type" value="Genomic_DNA"/>
</dbReference>
<feature type="transmembrane region" description="Helical" evidence="3">
    <location>
        <begin position="124"/>
        <end position="155"/>
    </location>
</feature>
<evidence type="ECO:0000256" key="2">
    <source>
        <dbReference type="SAM" id="MobiDB-lite"/>
    </source>
</evidence>
<dbReference type="Pfam" id="PF06808">
    <property type="entry name" value="DctM"/>
    <property type="match status" value="2"/>
</dbReference>
<keyword evidence="6" id="KW-1185">Reference proteome</keyword>
<evidence type="ECO:0000313" key="6">
    <source>
        <dbReference type="Proteomes" id="UP001269144"/>
    </source>
</evidence>
<gene>
    <name evidence="5" type="ORF">RGQ15_21315</name>
</gene>
<comment type="subcellular location">
    <subcellularLocation>
        <location evidence="1">Cell inner membrane</location>
        <topology evidence="1">Multi-pass membrane protein</topology>
    </subcellularLocation>
</comment>
<keyword evidence="3" id="KW-1133">Transmembrane helix</keyword>
<keyword evidence="3" id="KW-0472">Membrane</keyword>
<reference evidence="6" key="1">
    <citation type="submission" date="2023-07" db="EMBL/GenBank/DDBJ databases">
        <title>Paracoccus sp. MBLB3053 whole genome sequence.</title>
        <authorList>
            <person name="Hwang C.Y."/>
            <person name="Cho E.-S."/>
            <person name="Seo M.-J."/>
        </authorList>
    </citation>
    <scope>NUCLEOTIDE SEQUENCE [LARGE SCALE GENOMIC DNA]</scope>
    <source>
        <strain evidence="6">MBLB3053</strain>
    </source>
</reference>
<evidence type="ECO:0000256" key="1">
    <source>
        <dbReference type="RuleBase" id="RU369079"/>
    </source>
</evidence>
<evidence type="ECO:0000259" key="4">
    <source>
        <dbReference type="Pfam" id="PF06808"/>
    </source>
</evidence>
<feature type="transmembrane region" description="Helical" evidence="3">
    <location>
        <begin position="618"/>
        <end position="644"/>
    </location>
</feature>
<keyword evidence="3" id="KW-0812">Transmembrane</keyword>
<feature type="transmembrane region" description="Helical" evidence="3">
    <location>
        <begin position="462"/>
        <end position="488"/>
    </location>
</feature>
<feature type="transmembrane region" description="Helical" evidence="3">
    <location>
        <begin position="313"/>
        <end position="333"/>
    </location>
</feature>
<feature type="transmembrane region" description="Helical" evidence="3">
    <location>
        <begin position="500"/>
        <end position="518"/>
    </location>
</feature>
<feature type="domain" description="TRAP C4-dicarboxylate transport system permease DctM subunit" evidence="4">
    <location>
        <begin position="126"/>
        <end position="389"/>
    </location>
</feature>
<feature type="transmembrane region" description="Helical" evidence="3">
    <location>
        <begin position="656"/>
        <end position="687"/>
    </location>
</feature>
<protein>
    <submittedName>
        <fullName evidence="5">TRAP transporter permease</fullName>
    </submittedName>
</protein>
<dbReference type="RefSeq" id="WP_311162904.1">
    <property type="nucleotide sequence ID" value="NZ_JAVQLW010000005.1"/>
</dbReference>
<sequence>MTAKTSDAPASEGRPDALHEGFPPTAEGRVLFWIAVAFSVFQISIAAHLIDLPSQVVRAVHVGFLLTLGLPLLTLAKGHGRLGRTISYLLAAGGVAVAAYQWVDYTELLLRAGDLETRDIVMGVIALVTVFVAAWLMMGPALPVIAGTFLAYALWGEHLPAPLDHRGYDFAQVIEQMAYGTEGIYGIPIYVSATYIFLFILFGSFLEKAGMIRLFTDVSLGLVGHKMGGAAKVSVLSSGLMGTISGSGVANVVTTGQFTIPLMKRFGYRPAFAGGVEATASMGGQIMPPVMGAVAFIMAETLGVPYVEVVKAALIPAVLYFLGVFWMVHLEAGKRDLRGLAKSELPSPRTALRKRWYLLLPLAVLVYLLFSGYTPLFAGTVGLGLTAMLILGSSAALGLPEGVIRTIFWIALGMVAASFFALGMKVVLGGVAVLIAINAISRGGRETLIACRDSLADGARTALPVGIACALVGVIIGVMTLTGAATTFGQFIVGVGETSLLLSLVLTMITCIVLGMGIPTIPNYIITSSIAGPALLGLGVPLIVSHMFVFYFGILADLTPPVALACFAAAPIARESGLKISLEAVKIAAAGFVVPFMAVYTPALMLQDGGPLASQIGYPAAVAYVVFKAVCALALWGAAVIGWLGRPLALWERALAMAGAFTLVAALPLTDEIGFALVASFVLLLWLRRERGAAA</sequence>
<keyword evidence="1" id="KW-0997">Cell inner membrane</keyword>
<feature type="transmembrane region" description="Helical" evidence="3">
    <location>
        <begin position="549"/>
        <end position="572"/>
    </location>
</feature>
<feature type="transmembrane region" description="Helical" evidence="3">
    <location>
        <begin position="30"/>
        <end position="49"/>
    </location>
</feature>
<dbReference type="Proteomes" id="UP001269144">
    <property type="component" value="Unassembled WGS sequence"/>
</dbReference>
<feature type="transmembrane region" description="Helical" evidence="3">
    <location>
        <begin position="187"/>
        <end position="206"/>
    </location>
</feature>
<keyword evidence="1" id="KW-0813">Transport</keyword>
<dbReference type="PANTHER" id="PTHR43849:SF2">
    <property type="entry name" value="BLL3936 PROTEIN"/>
    <property type="match status" value="1"/>
</dbReference>
<feature type="transmembrane region" description="Helical" evidence="3">
    <location>
        <begin position="524"/>
        <end position="544"/>
    </location>
</feature>
<proteinExistence type="predicted"/>
<feature type="transmembrane region" description="Helical" evidence="3">
    <location>
        <begin position="56"/>
        <end position="74"/>
    </location>
</feature>